<feature type="transmembrane region" description="Helical" evidence="1">
    <location>
        <begin position="63"/>
        <end position="84"/>
    </location>
</feature>
<protein>
    <submittedName>
        <fullName evidence="2">Uncharacterized protein</fullName>
    </submittedName>
</protein>
<name>A0A267MIU3_9FIRM</name>
<keyword evidence="1" id="KW-1133">Transmembrane helix</keyword>
<feature type="transmembrane region" description="Helical" evidence="1">
    <location>
        <begin position="10"/>
        <end position="28"/>
    </location>
</feature>
<evidence type="ECO:0000313" key="3">
    <source>
        <dbReference type="Proteomes" id="UP000216024"/>
    </source>
</evidence>
<accession>A0A267MIU3</accession>
<dbReference type="Pfam" id="PF09997">
    <property type="entry name" value="DUF2238"/>
    <property type="match status" value="1"/>
</dbReference>
<gene>
    <name evidence="2" type="ORF">CCE28_13665</name>
</gene>
<sequence length="187" mass="22045">MAREDFKSKLITCIFTIVMLISLVVFFMKKEIYYIIYVIFIYFTYVIFLYLEKRKILKMKLYIKILILVTIIIDVVGGFCFKLYDVTKWFDNAIHMFGSFSFTLLLNYIFHVKKISDSKIVIFVYATSLGIATGVFYEFVEFALDMILKTTTQEGLIDTNLDLIFDTFGAMIASILIIYRKDIHQYE</sequence>
<dbReference type="InterPro" id="IPR014509">
    <property type="entry name" value="YjdF-like"/>
</dbReference>
<proteinExistence type="predicted"/>
<dbReference type="Proteomes" id="UP000216024">
    <property type="component" value="Unassembled WGS sequence"/>
</dbReference>
<evidence type="ECO:0000256" key="1">
    <source>
        <dbReference type="SAM" id="Phobius"/>
    </source>
</evidence>
<feature type="transmembrane region" description="Helical" evidence="1">
    <location>
        <begin position="90"/>
        <end position="110"/>
    </location>
</feature>
<keyword evidence="3" id="KW-1185">Reference proteome</keyword>
<dbReference type="AlphaFoldDB" id="A0A267MIU3"/>
<comment type="caution">
    <text evidence="2">The sequence shown here is derived from an EMBL/GenBank/DDBJ whole genome shotgun (WGS) entry which is preliminary data.</text>
</comment>
<feature type="transmembrane region" description="Helical" evidence="1">
    <location>
        <begin position="160"/>
        <end position="179"/>
    </location>
</feature>
<reference evidence="2 3" key="1">
    <citation type="submission" date="2017-06" db="EMBL/GenBank/DDBJ databases">
        <title>Draft genome sequence of anaerobic fermentative bacterium Anaeromicrobium sediminis DY2726D isolated from West Pacific Ocean sediments.</title>
        <authorList>
            <person name="Zeng X."/>
        </authorList>
    </citation>
    <scope>NUCLEOTIDE SEQUENCE [LARGE SCALE GENOMIC DNA]</scope>
    <source>
        <strain evidence="2 3">DY2726D</strain>
    </source>
</reference>
<organism evidence="2 3">
    <name type="scientific">Anaeromicrobium sediminis</name>
    <dbReference type="NCBI Taxonomy" id="1478221"/>
    <lineage>
        <taxon>Bacteria</taxon>
        <taxon>Bacillati</taxon>
        <taxon>Bacillota</taxon>
        <taxon>Clostridia</taxon>
        <taxon>Peptostreptococcales</taxon>
        <taxon>Thermotaleaceae</taxon>
        <taxon>Anaeromicrobium</taxon>
    </lineage>
</organism>
<feature type="transmembrane region" description="Helical" evidence="1">
    <location>
        <begin position="34"/>
        <end position="51"/>
    </location>
</feature>
<keyword evidence="1" id="KW-0812">Transmembrane</keyword>
<evidence type="ECO:0000313" key="2">
    <source>
        <dbReference type="EMBL" id="PAB58713.1"/>
    </source>
</evidence>
<keyword evidence="1" id="KW-0472">Membrane</keyword>
<feature type="transmembrane region" description="Helical" evidence="1">
    <location>
        <begin position="122"/>
        <end position="140"/>
    </location>
</feature>
<dbReference type="EMBL" id="NIBG01000012">
    <property type="protein sequence ID" value="PAB58713.1"/>
    <property type="molecule type" value="Genomic_DNA"/>
</dbReference>